<comment type="caution">
    <text evidence="4">The sequence shown here is derived from an EMBL/GenBank/DDBJ whole genome shotgun (WGS) entry which is preliminary data.</text>
</comment>
<keyword evidence="2" id="KW-0732">Signal</keyword>
<evidence type="ECO:0000256" key="1">
    <source>
        <dbReference type="SAM" id="Phobius"/>
    </source>
</evidence>
<dbReference type="Gene3D" id="2.60.120.260">
    <property type="entry name" value="Galactose-binding domain-like"/>
    <property type="match status" value="1"/>
</dbReference>
<feature type="chain" id="PRO_5047048368" description="DUF642 domain-containing protein" evidence="2">
    <location>
        <begin position="26"/>
        <end position="201"/>
    </location>
</feature>
<dbReference type="InterPro" id="IPR006946">
    <property type="entry name" value="DGR2-like_dom"/>
</dbReference>
<keyword evidence="5" id="KW-1185">Reference proteome</keyword>
<dbReference type="EMBL" id="BAABBO010000007">
    <property type="protein sequence ID" value="GAA3956576.1"/>
    <property type="molecule type" value="Genomic_DNA"/>
</dbReference>
<proteinExistence type="predicted"/>
<reference evidence="5" key="1">
    <citation type="journal article" date="2019" name="Int. J. Syst. Evol. Microbiol.">
        <title>The Global Catalogue of Microorganisms (GCM) 10K type strain sequencing project: providing services to taxonomists for standard genome sequencing and annotation.</title>
        <authorList>
            <consortium name="The Broad Institute Genomics Platform"/>
            <consortium name="The Broad Institute Genome Sequencing Center for Infectious Disease"/>
            <person name="Wu L."/>
            <person name="Ma J."/>
        </authorList>
    </citation>
    <scope>NUCLEOTIDE SEQUENCE [LARGE SCALE GENOMIC DNA]</scope>
    <source>
        <strain evidence="5">JCM 17555</strain>
    </source>
</reference>
<keyword evidence="1" id="KW-1133">Transmembrane helix</keyword>
<evidence type="ECO:0000313" key="5">
    <source>
        <dbReference type="Proteomes" id="UP001501337"/>
    </source>
</evidence>
<gene>
    <name evidence="4" type="ORF">GCM10022278_13910</name>
</gene>
<sequence>MSLFSRLTTISVLSVSVFIAAPASANLIQNGGFEQPDVKAGTWKYFASSNVAGWEGSNIEIWDSYNGVVAFEGAQHAELNAHPSSGGAFSIFQSFSTTVGKWYDLSFAYRARQSNKESFAVDVAGLSLTLDDHTTNGWSIYDGGFLAISDFSTLRFTSIFPETGTVGNFIDDVSVIASVPTPASLGLVVLGLLGFGLRRFK</sequence>
<dbReference type="Proteomes" id="UP001501337">
    <property type="component" value="Unassembled WGS sequence"/>
</dbReference>
<dbReference type="Pfam" id="PF04862">
    <property type="entry name" value="DUF642"/>
    <property type="match status" value="1"/>
</dbReference>
<feature type="domain" description="DUF642" evidence="3">
    <location>
        <begin position="26"/>
        <end position="175"/>
    </location>
</feature>
<keyword evidence="1" id="KW-0812">Transmembrane</keyword>
<accession>A0ABP7NY97</accession>
<organism evidence="4 5">
    <name type="scientific">Allohahella marinimesophila</name>
    <dbReference type="NCBI Taxonomy" id="1054972"/>
    <lineage>
        <taxon>Bacteria</taxon>
        <taxon>Pseudomonadati</taxon>
        <taxon>Pseudomonadota</taxon>
        <taxon>Gammaproteobacteria</taxon>
        <taxon>Oceanospirillales</taxon>
        <taxon>Hahellaceae</taxon>
        <taxon>Allohahella</taxon>
    </lineage>
</organism>
<evidence type="ECO:0000259" key="3">
    <source>
        <dbReference type="Pfam" id="PF04862"/>
    </source>
</evidence>
<dbReference type="RefSeq" id="WP_344804681.1">
    <property type="nucleotide sequence ID" value="NZ_BAABBO010000007.1"/>
</dbReference>
<protein>
    <recommendedName>
        <fullName evidence="3">DUF642 domain-containing protein</fullName>
    </recommendedName>
</protein>
<dbReference type="SUPFAM" id="SSF49785">
    <property type="entry name" value="Galactose-binding domain-like"/>
    <property type="match status" value="1"/>
</dbReference>
<evidence type="ECO:0000256" key="2">
    <source>
        <dbReference type="SAM" id="SignalP"/>
    </source>
</evidence>
<feature type="transmembrane region" description="Helical" evidence="1">
    <location>
        <begin position="175"/>
        <end position="197"/>
    </location>
</feature>
<keyword evidence="1" id="KW-0472">Membrane</keyword>
<evidence type="ECO:0000313" key="4">
    <source>
        <dbReference type="EMBL" id="GAA3956576.1"/>
    </source>
</evidence>
<feature type="signal peptide" evidence="2">
    <location>
        <begin position="1"/>
        <end position="25"/>
    </location>
</feature>
<name>A0ABP7NY97_9GAMM</name>
<dbReference type="InterPro" id="IPR008979">
    <property type="entry name" value="Galactose-bd-like_sf"/>
</dbReference>